<dbReference type="EMBL" id="FNIN01000013">
    <property type="protein sequence ID" value="SDN96641.1"/>
    <property type="molecule type" value="Genomic_DNA"/>
</dbReference>
<name>A0A1H0FQ30_9BACT</name>
<dbReference type="OrthoDB" id="5470971at2"/>
<dbReference type="RefSeq" id="WP_143338930.1">
    <property type="nucleotide sequence ID" value="NZ_FNIN01000013.1"/>
</dbReference>
<gene>
    <name evidence="1" type="ORF">SAMN04488516_11348</name>
</gene>
<dbReference type="AlphaFoldDB" id="A0A1H0FQ30"/>
<proteinExistence type="predicted"/>
<accession>A0A1H0FQ30</accession>
<evidence type="ECO:0000313" key="2">
    <source>
        <dbReference type="Proteomes" id="UP000199602"/>
    </source>
</evidence>
<sequence length="158" mass="18666">MDIHIIEPDIALPTLRAFMVKMTLFSFKGRKGVEVHLYRSFWPKEEEKDFLWENILEDTDLPKPKLQDAKDIVLESFLPEERDMLIDYLKSRYESRIKEIISAPLEFPIPSGLVPLWKMPEDENFGRIYLDRAPNYSLPFKVRGFYDLNSAPPLMDEK</sequence>
<dbReference type="Proteomes" id="UP000199602">
    <property type="component" value="Unassembled WGS sequence"/>
</dbReference>
<evidence type="ECO:0000313" key="1">
    <source>
        <dbReference type="EMBL" id="SDN96641.1"/>
    </source>
</evidence>
<keyword evidence="2" id="KW-1185">Reference proteome</keyword>
<reference evidence="1 2" key="1">
    <citation type="submission" date="2016-10" db="EMBL/GenBank/DDBJ databases">
        <authorList>
            <person name="de Groot N.N."/>
        </authorList>
    </citation>
    <scope>NUCLEOTIDE SEQUENCE [LARGE SCALE GENOMIC DNA]</scope>
    <source>
        <strain evidence="1 2">DSM 15269</strain>
    </source>
</reference>
<organism evidence="1 2">
    <name type="scientific">Desulfonauticus submarinus</name>
    <dbReference type="NCBI Taxonomy" id="206665"/>
    <lineage>
        <taxon>Bacteria</taxon>
        <taxon>Pseudomonadati</taxon>
        <taxon>Thermodesulfobacteriota</taxon>
        <taxon>Desulfovibrionia</taxon>
        <taxon>Desulfovibrionales</taxon>
        <taxon>Desulfonauticaceae</taxon>
        <taxon>Desulfonauticus</taxon>
    </lineage>
</organism>
<dbReference type="STRING" id="206665.SAMN04488516_11348"/>
<protein>
    <submittedName>
        <fullName evidence="1">Uncharacterized protein</fullName>
    </submittedName>
</protein>